<accession>A0A2Z7B2E3</accession>
<reference evidence="2 3" key="1">
    <citation type="journal article" date="2015" name="Proc. Natl. Acad. Sci. U.S.A.">
        <title>The resurrection genome of Boea hygrometrica: A blueprint for survival of dehydration.</title>
        <authorList>
            <person name="Xiao L."/>
            <person name="Yang G."/>
            <person name="Zhang L."/>
            <person name="Yang X."/>
            <person name="Zhao S."/>
            <person name="Ji Z."/>
            <person name="Zhou Q."/>
            <person name="Hu M."/>
            <person name="Wang Y."/>
            <person name="Chen M."/>
            <person name="Xu Y."/>
            <person name="Jin H."/>
            <person name="Xiao X."/>
            <person name="Hu G."/>
            <person name="Bao F."/>
            <person name="Hu Y."/>
            <person name="Wan P."/>
            <person name="Li L."/>
            <person name="Deng X."/>
            <person name="Kuang T."/>
            <person name="Xiang C."/>
            <person name="Zhu J.K."/>
            <person name="Oliver M.J."/>
            <person name="He Y."/>
        </authorList>
    </citation>
    <scope>NUCLEOTIDE SEQUENCE [LARGE SCALE GENOMIC DNA]</scope>
    <source>
        <strain evidence="3">cv. XS01</strain>
    </source>
</reference>
<feature type="region of interest" description="Disordered" evidence="1">
    <location>
        <begin position="129"/>
        <end position="169"/>
    </location>
</feature>
<sequence length="420" mass="45621">MVTHGSSQARGYAVQICILLKNVQNLELVDSKEFPPLKILTAKTVGRYIAINEKIGVDEVEDESRVKKTPPKKVASRKRPAAAVDEPVVKKKRTRVGKAAVVANDSALVSVAQEAVPLQVVEPITAAQPPKLKRKAPKRKLKLPQGSEDEPVAKDADVGDVEKQSVGEQQLQTFDETASRLDASTDYFVIETIAGMKIADVIPTVKKKPSADEAMTLEEILLTIPDGCSLPSTIGEVTNIQLGRSISIPGVDEGDWYKATLPKILAADKGKAPLLERDPIKGIPPKEIFSLILANINLLVQLHEKVIDEAMDEQLATIWSEMLEFRAQEKEMISTFQPNMASLLIISIGVVMSKGGKVVEAVLSRLRMIKADQVGAVVAEVVVVMVAVKEETGVVLRRKDIPAAVEVFITAVEVVDKLDL</sequence>
<dbReference type="EMBL" id="KV010189">
    <property type="protein sequence ID" value="KZV28071.1"/>
    <property type="molecule type" value="Genomic_DNA"/>
</dbReference>
<evidence type="ECO:0000313" key="3">
    <source>
        <dbReference type="Proteomes" id="UP000250235"/>
    </source>
</evidence>
<dbReference type="Proteomes" id="UP000250235">
    <property type="component" value="Unassembled WGS sequence"/>
</dbReference>
<feature type="compositionally biased region" description="Basic residues" evidence="1">
    <location>
        <begin position="131"/>
        <end position="142"/>
    </location>
</feature>
<evidence type="ECO:0000313" key="2">
    <source>
        <dbReference type="EMBL" id="KZV28071.1"/>
    </source>
</evidence>
<evidence type="ECO:0008006" key="4">
    <source>
        <dbReference type="Google" id="ProtNLM"/>
    </source>
</evidence>
<dbReference type="AlphaFoldDB" id="A0A2Z7B2E3"/>
<organism evidence="2 3">
    <name type="scientific">Dorcoceras hygrometricum</name>
    <dbReference type="NCBI Taxonomy" id="472368"/>
    <lineage>
        <taxon>Eukaryota</taxon>
        <taxon>Viridiplantae</taxon>
        <taxon>Streptophyta</taxon>
        <taxon>Embryophyta</taxon>
        <taxon>Tracheophyta</taxon>
        <taxon>Spermatophyta</taxon>
        <taxon>Magnoliopsida</taxon>
        <taxon>eudicotyledons</taxon>
        <taxon>Gunneridae</taxon>
        <taxon>Pentapetalae</taxon>
        <taxon>asterids</taxon>
        <taxon>lamiids</taxon>
        <taxon>Lamiales</taxon>
        <taxon>Gesneriaceae</taxon>
        <taxon>Didymocarpoideae</taxon>
        <taxon>Trichosporeae</taxon>
        <taxon>Loxocarpinae</taxon>
        <taxon>Dorcoceras</taxon>
    </lineage>
</organism>
<keyword evidence="3" id="KW-1185">Reference proteome</keyword>
<feature type="compositionally biased region" description="Basic residues" evidence="1">
    <location>
        <begin position="67"/>
        <end position="80"/>
    </location>
</feature>
<feature type="compositionally biased region" description="Basic and acidic residues" evidence="1">
    <location>
        <begin position="151"/>
        <end position="165"/>
    </location>
</feature>
<name>A0A2Z7B2E3_9LAMI</name>
<proteinExistence type="predicted"/>
<protein>
    <recommendedName>
        <fullName evidence="4">Splicing factor 3B subunit 1-like</fullName>
    </recommendedName>
</protein>
<evidence type="ECO:0000256" key="1">
    <source>
        <dbReference type="SAM" id="MobiDB-lite"/>
    </source>
</evidence>
<feature type="region of interest" description="Disordered" evidence="1">
    <location>
        <begin position="66"/>
        <end position="89"/>
    </location>
</feature>
<gene>
    <name evidence="2" type="ORF">F511_02157</name>
</gene>